<keyword evidence="2" id="KW-1185">Reference proteome</keyword>
<protein>
    <submittedName>
        <fullName evidence="1">Uncharacterized protein</fullName>
    </submittedName>
</protein>
<organism evidence="1 2">
    <name type="scientific">Trichonephila inaurata madagascariensis</name>
    <dbReference type="NCBI Taxonomy" id="2747483"/>
    <lineage>
        <taxon>Eukaryota</taxon>
        <taxon>Metazoa</taxon>
        <taxon>Ecdysozoa</taxon>
        <taxon>Arthropoda</taxon>
        <taxon>Chelicerata</taxon>
        <taxon>Arachnida</taxon>
        <taxon>Araneae</taxon>
        <taxon>Araneomorphae</taxon>
        <taxon>Entelegynae</taxon>
        <taxon>Araneoidea</taxon>
        <taxon>Nephilidae</taxon>
        <taxon>Trichonephila</taxon>
        <taxon>Trichonephila inaurata</taxon>
    </lineage>
</organism>
<sequence length="160" mass="18560">MQKLMVVDPALEINRLCYAANLHSESDTEEPEIFESTLVDPMYEFELLVPAEEAIFIDKPKVSFSVHSPFVVDNTTFFKNNLNLGSSYDMKIRLEEEHFLPYPFRTDCMDYEALFVANDRKGPRSQYECKALCWDLYYDLHCGGCEVDSQVFEKPEICAK</sequence>
<reference evidence="1" key="1">
    <citation type="submission" date="2020-08" db="EMBL/GenBank/DDBJ databases">
        <title>Multicomponent nature underlies the extraordinary mechanical properties of spider dragline silk.</title>
        <authorList>
            <person name="Kono N."/>
            <person name="Nakamura H."/>
            <person name="Mori M."/>
            <person name="Yoshida Y."/>
            <person name="Ohtoshi R."/>
            <person name="Malay A.D."/>
            <person name="Moran D.A.P."/>
            <person name="Tomita M."/>
            <person name="Numata K."/>
            <person name="Arakawa K."/>
        </authorList>
    </citation>
    <scope>NUCLEOTIDE SEQUENCE</scope>
</reference>
<evidence type="ECO:0000313" key="2">
    <source>
        <dbReference type="Proteomes" id="UP000886998"/>
    </source>
</evidence>
<dbReference type="AlphaFoldDB" id="A0A8X6YKT6"/>
<comment type="caution">
    <text evidence="1">The sequence shown here is derived from an EMBL/GenBank/DDBJ whole genome shotgun (WGS) entry which is preliminary data.</text>
</comment>
<feature type="non-terminal residue" evidence="1">
    <location>
        <position position="1"/>
    </location>
</feature>
<dbReference type="OrthoDB" id="6434514at2759"/>
<name>A0A8X6YKT6_9ARAC</name>
<gene>
    <name evidence="1" type="primary">NCL1_34368</name>
    <name evidence="1" type="ORF">TNIN_281501</name>
</gene>
<dbReference type="Proteomes" id="UP000886998">
    <property type="component" value="Unassembled WGS sequence"/>
</dbReference>
<proteinExistence type="predicted"/>
<evidence type="ECO:0000313" key="1">
    <source>
        <dbReference type="EMBL" id="GFY71414.1"/>
    </source>
</evidence>
<dbReference type="EMBL" id="BMAV01018797">
    <property type="protein sequence ID" value="GFY71414.1"/>
    <property type="molecule type" value="Genomic_DNA"/>
</dbReference>
<accession>A0A8X6YKT6</accession>